<dbReference type="RefSeq" id="WP_103884063.1">
    <property type="nucleotide sequence ID" value="NZ_FNVU01000001.1"/>
</dbReference>
<proteinExistence type="predicted"/>
<protein>
    <recommendedName>
        <fullName evidence="3">DUF4865 domain-containing protein</fullName>
    </recommendedName>
</protein>
<evidence type="ECO:0008006" key="3">
    <source>
        <dbReference type="Google" id="ProtNLM"/>
    </source>
</evidence>
<dbReference type="EMBL" id="FNVU01000001">
    <property type="protein sequence ID" value="SEF68808.1"/>
    <property type="molecule type" value="Genomic_DNA"/>
</dbReference>
<reference evidence="1 2" key="1">
    <citation type="submission" date="2016-10" db="EMBL/GenBank/DDBJ databases">
        <authorList>
            <person name="de Groot N.N."/>
        </authorList>
    </citation>
    <scope>NUCLEOTIDE SEQUENCE [LARGE SCALE GENOMIC DNA]</scope>
    <source>
        <strain evidence="1 2">CGMCC 4.2023</strain>
    </source>
</reference>
<gene>
    <name evidence="1" type="ORF">SAMN05216223_101732</name>
</gene>
<evidence type="ECO:0000313" key="2">
    <source>
        <dbReference type="Proteomes" id="UP000236754"/>
    </source>
</evidence>
<dbReference type="OrthoDB" id="2065010at2"/>
<sequence length="204" mass="21787">MDASQYAITLPADYDMAVLRERSAAVRPMFDDRAGLALKAYLIRDRGRSGSPVNEYGALYLWQDAGAMARFLVGGAGFERIARNFGRVPVGTWTVLATVAGPARAAAPRAASRRLSVPPADPDVDGTGLGLSAAIDRETGELAAFAGREGVHTAVLALAPASWQLLRFVLWQDEVPAAEDATERYEVLHLSAPGLAGMPDGRHW</sequence>
<dbReference type="Proteomes" id="UP000236754">
    <property type="component" value="Unassembled WGS sequence"/>
</dbReference>
<accession>A0A1H5U316</accession>
<organism evidence="1 2">
    <name type="scientific">Actinacidiphila yanglinensis</name>
    <dbReference type="NCBI Taxonomy" id="310779"/>
    <lineage>
        <taxon>Bacteria</taxon>
        <taxon>Bacillati</taxon>
        <taxon>Actinomycetota</taxon>
        <taxon>Actinomycetes</taxon>
        <taxon>Kitasatosporales</taxon>
        <taxon>Streptomycetaceae</taxon>
        <taxon>Actinacidiphila</taxon>
    </lineage>
</organism>
<keyword evidence="2" id="KW-1185">Reference proteome</keyword>
<dbReference type="AlphaFoldDB" id="A0A1H5U316"/>
<name>A0A1H5U316_9ACTN</name>
<evidence type="ECO:0000313" key="1">
    <source>
        <dbReference type="EMBL" id="SEF68808.1"/>
    </source>
</evidence>
<dbReference type="Pfam" id="PF16157">
    <property type="entry name" value="DUF4865"/>
    <property type="match status" value="1"/>
</dbReference>
<dbReference type="InterPro" id="IPR032349">
    <property type="entry name" value="DUF4865"/>
</dbReference>